<name>A0ABW1DS50_9ACTN</name>
<evidence type="ECO:0000313" key="2">
    <source>
        <dbReference type="Proteomes" id="UP001596180"/>
    </source>
</evidence>
<gene>
    <name evidence="1" type="ORF">ACFPZI_01320</name>
</gene>
<dbReference type="EMBL" id="JBHSOA010000003">
    <property type="protein sequence ID" value="MFC5850521.1"/>
    <property type="molecule type" value="Genomic_DNA"/>
</dbReference>
<keyword evidence="2" id="KW-1185">Reference proteome</keyword>
<accession>A0ABW1DS50</accession>
<dbReference type="Proteomes" id="UP001596180">
    <property type="component" value="Unassembled WGS sequence"/>
</dbReference>
<dbReference type="RefSeq" id="WP_381356935.1">
    <property type="nucleotide sequence ID" value="NZ_JBHSOA010000003.1"/>
</dbReference>
<proteinExistence type="predicted"/>
<sequence>MLPDPSKGTEAAVAAHGKKGVEFTASTRPVADRKDFPTFSSPITHRAADMCASQIGLVPSQ</sequence>
<organism evidence="1 2">
    <name type="scientific">Streptomyces chlorus</name>
    <dbReference type="NCBI Taxonomy" id="887452"/>
    <lineage>
        <taxon>Bacteria</taxon>
        <taxon>Bacillati</taxon>
        <taxon>Actinomycetota</taxon>
        <taxon>Actinomycetes</taxon>
        <taxon>Kitasatosporales</taxon>
        <taxon>Streptomycetaceae</taxon>
        <taxon>Streptomyces</taxon>
    </lineage>
</organism>
<reference evidence="2" key="1">
    <citation type="journal article" date="2019" name="Int. J. Syst. Evol. Microbiol.">
        <title>The Global Catalogue of Microorganisms (GCM) 10K type strain sequencing project: providing services to taxonomists for standard genome sequencing and annotation.</title>
        <authorList>
            <consortium name="The Broad Institute Genomics Platform"/>
            <consortium name="The Broad Institute Genome Sequencing Center for Infectious Disease"/>
            <person name="Wu L."/>
            <person name="Ma J."/>
        </authorList>
    </citation>
    <scope>NUCLEOTIDE SEQUENCE [LARGE SCALE GENOMIC DNA]</scope>
    <source>
        <strain evidence="2">JCM 10411</strain>
    </source>
</reference>
<protein>
    <submittedName>
        <fullName evidence="1">Uncharacterized protein</fullName>
    </submittedName>
</protein>
<evidence type="ECO:0000313" key="1">
    <source>
        <dbReference type="EMBL" id="MFC5850521.1"/>
    </source>
</evidence>
<comment type="caution">
    <text evidence="1">The sequence shown here is derived from an EMBL/GenBank/DDBJ whole genome shotgun (WGS) entry which is preliminary data.</text>
</comment>